<dbReference type="Proteomes" id="UP000554482">
    <property type="component" value="Unassembled WGS sequence"/>
</dbReference>
<protein>
    <submittedName>
        <fullName evidence="2">Uncharacterized protein</fullName>
    </submittedName>
</protein>
<gene>
    <name evidence="2" type="ORF">FRX31_011316</name>
</gene>
<name>A0A7J6WQ62_THATH</name>
<dbReference type="AlphaFoldDB" id="A0A7J6WQ62"/>
<sequence length="187" mass="20541">MELTGMKKNSSVLPELPQSFADSSSYPPFLLRLRLQAIDKLKPISIRILSFPMFPYISAQTAVVKNEKNEVDLVKTEVQENHMTSNKLEVTENVHEGARAQSTACEITPKTPKFKLKVIPSKEAEGEKSSVASSLTDPPLQSLTPLTPTTDVLGQELLPLPNTSGPTPEVQKMPHDLTGEMPPQPLK</sequence>
<keyword evidence="3" id="KW-1185">Reference proteome</keyword>
<accession>A0A7J6WQ62</accession>
<feature type="compositionally biased region" description="Low complexity" evidence="1">
    <location>
        <begin position="133"/>
        <end position="151"/>
    </location>
</feature>
<evidence type="ECO:0000313" key="3">
    <source>
        <dbReference type="Proteomes" id="UP000554482"/>
    </source>
</evidence>
<feature type="region of interest" description="Disordered" evidence="1">
    <location>
        <begin position="120"/>
        <end position="187"/>
    </location>
</feature>
<reference evidence="2 3" key="1">
    <citation type="submission" date="2020-06" db="EMBL/GenBank/DDBJ databases">
        <title>Transcriptomic and genomic resources for Thalictrum thalictroides and T. hernandezii: Facilitating candidate gene discovery in an emerging model plant lineage.</title>
        <authorList>
            <person name="Arias T."/>
            <person name="Riano-Pachon D.M."/>
            <person name="Di Stilio V.S."/>
        </authorList>
    </citation>
    <scope>NUCLEOTIDE SEQUENCE [LARGE SCALE GENOMIC DNA]</scope>
    <source>
        <strain evidence="3">cv. WT478/WT964</strain>
        <tissue evidence="2">Leaves</tissue>
    </source>
</reference>
<feature type="non-terminal residue" evidence="2">
    <location>
        <position position="187"/>
    </location>
</feature>
<comment type="caution">
    <text evidence="2">The sequence shown here is derived from an EMBL/GenBank/DDBJ whole genome shotgun (WGS) entry which is preliminary data.</text>
</comment>
<dbReference type="EMBL" id="JABWDY010012443">
    <property type="protein sequence ID" value="KAF5199097.1"/>
    <property type="molecule type" value="Genomic_DNA"/>
</dbReference>
<organism evidence="2 3">
    <name type="scientific">Thalictrum thalictroides</name>
    <name type="common">Rue-anemone</name>
    <name type="synonym">Anemone thalictroides</name>
    <dbReference type="NCBI Taxonomy" id="46969"/>
    <lineage>
        <taxon>Eukaryota</taxon>
        <taxon>Viridiplantae</taxon>
        <taxon>Streptophyta</taxon>
        <taxon>Embryophyta</taxon>
        <taxon>Tracheophyta</taxon>
        <taxon>Spermatophyta</taxon>
        <taxon>Magnoliopsida</taxon>
        <taxon>Ranunculales</taxon>
        <taxon>Ranunculaceae</taxon>
        <taxon>Thalictroideae</taxon>
        <taxon>Thalictrum</taxon>
    </lineage>
</organism>
<proteinExistence type="predicted"/>
<evidence type="ECO:0000256" key="1">
    <source>
        <dbReference type="SAM" id="MobiDB-lite"/>
    </source>
</evidence>
<evidence type="ECO:0000313" key="2">
    <source>
        <dbReference type="EMBL" id="KAF5199097.1"/>
    </source>
</evidence>